<protein>
    <recommendedName>
        <fullName evidence="4">FLYWCH-type domain-containing protein</fullName>
    </recommendedName>
</protein>
<dbReference type="Proteomes" id="UP000823941">
    <property type="component" value="Chromosome 6"/>
</dbReference>
<keyword evidence="2" id="KW-0863">Zinc-finger</keyword>
<keyword evidence="1" id="KW-0479">Metal-binding</keyword>
<keyword evidence="6" id="KW-1185">Reference proteome</keyword>
<feature type="domain" description="FLYWCH-type" evidence="4">
    <location>
        <begin position="5"/>
        <end position="59"/>
    </location>
</feature>
<sequence>MTSGRGHNLVIAGYKFSYQRRTAGNKLRWQCSKQSKTGCKAAVHTIGGKIVSCNNCHNHPKPYQQRV</sequence>
<proteinExistence type="predicted"/>
<gene>
    <name evidence="5" type="ORF">JYU34_004391</name>
</gene>
<organism evidence="5 6">
    <name type="scientific">Plutella xylostella</name>
    <name type="common">Diamondback moth</name>
    <name type="synonym">Plutella maculipennis</name>
    <dbReference type="NCBI Taxonomy" id="51655"/>
    <lineage>
        <taxon>Eukaryota</taxon>
        <taxon>Metazoa</taxon>
        <taxon>Ecdysozoa</taxon>
        <taxon>Arthropoda</taxon>
        <taxon>Hexapoda</taxon>
        <taxon>Insecta</taxon>
        <taxon>Pterygota</taxon>
        <taxon>Neoptera</taxon>
        <taxon>Endopterygota</taxon>
        <taxon>Lepidoptera</taxon>
        <taxon>Glossata</taxon>
        <taxon>Ditrysia</taxon>
        <taxon>Yponomeutoidea</taxon>
        <taxon>Plutellidae</taxon>
        <taxon>Plutella</taxon>
    </lineage>
</organism>
<accession>A0ABQ7QXU8</accession>
<evidence type="ECO:0000256" key="3">
    <source>
        <dbReference type="ARBA" id="ARBA00022833"/>
    </source>
</evidence>
<evidence type="ECO:0000313" key="6">
    <source>
        <dbReference type="Proteomes" id="UP000823941"/>
    </source>
</evidence>
<reference evidence="5 6" key="1">
    <citation type="submission" date="2021-06" db="EMBL/GenBank/DDBJ databases">
        <title>A haploid diamondback moth (Plutella xylostella L.) genome assembly resolves 31 chromosomes and identifies a diamide resistance mutation.</title>
        <authorList>
            <person name="Ward C.M."/>
            <person name="Perry K.D."/>
            <person name="Baker G."/>
            <person name="Powis K."/>
            <person name="Heckel D.G."/>
            <person name="Baxter S.W."/>
        </authorList>
    </citation>
    <scope>NUCLEOTIDE SEQUENCE [LARGE SCALE GENOMIC DNA]</scope>
    <source>
        <strain evidence="5 6">LV</strain>
        <tissue evidence="5">Single pupa</tissue>
    </source>
</reference>
<evidence type="ECO:0000256" key="1">
    <source>
        <dbReference type="ARBA" id="ARBA00022723"/>
    </source>
</evidence>
<comment type="caution">
    <text evidence="5">The sequence shown here is derived from an EMBL/GenBank/DDBJ whole genome shotgun (WGS) entry which is preliminary data.</text>
</comment>
<keyword evidence="3" id="KW-0862">Zinc</keyword>
<dbReference type="InterPro" id="IPR007588">
    <property type="entry name" value="Znf_FLYWCH"/>
</dbReference>
<evidence type="ECO:0000313" key="5">
    <source>
        <dbReference type="EMBL" id="KAG7309877.1"/>
    </source>
</evidence>
<dbReference type="Gene3D" id="2.20.25.240">
    <property type="match status" value="1"/>
</dbReference>
<evidence type="ECO:0000259" key="4">
    <source>
        <dbReference type="Pfam" id="PF04500"/>
    </source>
</evidence>
<dbReference type="Pfam" id="PF04500">
    <property type="entry name" value="FLYWCH"/>
    <property type="match status" value="1"/>
</dbReference>
<evidence type="ECO:0000256" key="2">
    <source>
        <dbReference type="ARBA" id="ARBA00022771"/>
    </source>
</evidence>
<name>A0ABQ7QXU8_PLUXY</name>
<dbReference type="EMBL" id="JAHIBW010000006">
    <property type="protein sequence ID" value="KAG7309877.1"/>
    <property type="molecule type" value="Genomic_DNA"/>
</dbReference>